<dbReference type="EMBL" id="CP040098">
    <property type="protein sequence ID" value="QCQ21619.1"/>
    <property type="molecule type" value="Genomic_DNA"/>
</dbReference>
<reference evidence="3 4" key="2">
    <citation type="submission" date="2019-05" db="EMBL/GenBank/DDBJ databases">
        <authorList>
            <person name="Suflita J.M."/>
            <person name="Marks C.R."/>
        </authorList>
    </citation>
    <scope>NUCLEOTIDE SEQUENCE [LARGE SCALE GENOMIC DNA]</scope>
    <source>
        <strain evidence="3 4">ALDC</strain>
    </source>
</reference>
<dbReference type="InterPro" id="IPR009078">
    <property type="entry name" value="Ferritin-like_SF"/>
</dbReference>
<dbReference type="KEGG" id="dax:FDQ92_05160"/>
<organism evidence="3 4">
    <name type="scientific">Desulfoglaeba alkanexedens ALDC</name>
    <dbReference type="NCBI Taxonomy" id="980445"/>
    <lineage>
        <taxon>Bacteria</taxon>
        <taxon>Pseudomonadati</taxon>
        <taxon>Thermodesulfobacteriota</taxon>
        <taxon>Syntrophobacteria</taxon>
        <taxon>Syntrophobacterales</taxon>
        <taxon>Syntrophobacteraceae</taxon>
        <taxon>Desulfoglaeba</taxon>
    </lineage>
</organism>
<evidence type="ECO:0000313" key="3">
    <source>
        <dbReference type="EMBL" id="QCQ21619.1"/>
    </source>
</evidence>
<dbReference type="SUPFAM" id="SSF47240">
    <property type="entry name" value="Ferritin-like"/>
    <property type="match status" value="1"/>
</dbReference>
<dbReference type="PANTHER" id="PTHR33531:SF7">
    <property type="entry name" value="HYPOTHETICAL MEMBRANE PROTEIN, CONSERVED"/>
    <property type="match status" value="1"/>
</dbReference>
<reference evidence="3 4" key="1">
    <citation type="submission" date="2019-05" db="EMBL/GenBank/DDBJ databases">
        <title>The Complete Genome Sequence of the n-alkane-degrading Desulfoglaeba alkanexedens ALDC reveals multiple alkylsuccinate synthase gene clusters.</title>
        <authorList>
            <person name="Callaghan A.V."/>
            <person name="Davidova I.A."/>
            <person name="Duncan K.E."/>
            <person name="Morris B."/>
            <person name="McInerney M.J."/>
        </authorList>
    </citation>
    <scope>NUCLEOTIDE SEQUENCE [LARGE SCALE GENOMIC DNA]</scope>
    <source>
        <strain evidence="3 4">ALDC</strain>
    </source>
</reference>
<dbReference type="Pfam" id="PF02915">
    <property type="entry name" value="Rubrerythrin"/>
    <property type="match status" value="1"/>
</dbReference>
<proteinExistence type="predicted"/>
<name>A0A4P8L1G4_9BACT</name>
<evidence type="ECO:0000313" key="4">
    <source>
        <dbReference type="Proteomes" id="UP000298602"/>
    </source>
</evidence>
<evidence type="ECO:0000259" key="2">
    <source>
        <dbReference type="Pfam" id="PF02915"/>
    </source>
</evidence>
<feature type="domain" description="Rubrerythrin diiron-binding" evidence="2">
    <location>
        <begin position="51"/>
        <end position="197"/>
    </location>
</feature>
<dbReference type="CDD" id="cd01045">
    <property type="entry name" value="Ferritin_like_AB"/>
    <property type="match status" value="1"/>
</dbReference>
<feature type="region of interest" description="Disordered" evidence="1">
    <location>
        <begin position="1"/>
        <end position="41"/>
    </location>
</feature>
<gene>
    <name evidence="3" type="ORF">FDQ92_05160</name>
</gene>
<dbReference type="Proteomes" id="UP000298602">
    <property type="component" value="Chromosome"/>
</dbReference>
<dbReference type="OrthoDB" id="5405405at2"/>
<dbReference type="GO" id="GO:0046872">
    <property type="term" value="F:metal ion binding"/>
    <property type="evidence" value="ECO:0007669"/>
    <property type="project" value="InterPro"/>
</dbReference>
<sequence length="206" mass="24003">MVSLPARRSKSFPTTGPAPCAALPRVNSKKNSGSSEDKESESMMFGFNAAEVFNIAIEIEENGRVFYRKARERIADPEVKEIFRDLEQQEMEHKRRFQEMKEGLPRQATERTVWDPENELDRYLKMMADQHVFRTEDEVEERLRGVNDAVDALRLAIEFEKDSVIFFLSMQDATEEEKGRELIGLLIKEEQSHLRRLSVQLQKLTH</sequence>
<dbReference type="Gene3D" id="1.20.1260.10">
    <property type="match status" value="1"/>
</dbReference>
<protein>
    <recommendedName>
        <fullName evidence="2">Rubrerythrin diiron-binding domain-containing protein</fullName>
    </recommendedName>
</protein>
<dbReference type="GO" id="GO:0016491">
    <property type="term" value="F:oxidoreductase activity"/>
    <property type="evidence" value="ECO:0007669"/>
    <property type="project" value="InterPro"/>
</dbReference>
<keyword evidence="4" id="KW-1185">Reference proteome</keyword>
<dbReference type="InterPro" id="IPR003251">
    <property type="entry name" value="Rr_diiron-bd_dom"/>
</dbReference>
<dbReference type="AlphaFoldDB" id="A0A4P8L1G4"/>
<accession>A0A4P8L1G4</accession>
<evidence type="ECO:0000256" key="1">
    <source>
        <dbReference type="SAM" id="MobiDB-lite"/>
    </source>
</evidence>
<dbReference type="InterPro" id="IPR012347">
    <property type="entry name" value="Ferritin-like"/>
</dbReference>
<dbReference type="PANTHER" id="PTHR33531">
    <property type="entry name" value="RUBRERYTHRIN SUBFAMILY"/>
    <property type="match status" value="1"/>
</dbReference>